<dbReference type="EMBL" id="BTGU01010746">
    <property type="protein sequence ID" value="GMN73911.1"/>
    <property type="molecule type" value="Genomic_DNA"/>
</dbReference>
<sequence>MLSQNCDNDRNRATNGLLAYKPRTRNCVIIKSSVFQLREELERSKETRKLREDAISLPSNSSNNKKNKLDFRRIGDENRVLARSGRAQPSRGQPSRGQPSRGQPARDQPARGQHRAASSARPTRARGRTLSGAFSRAEARHLKLPRTKRKRTQKKGGQRGDKEGE</sequence>
<feature type="compositionally biased region" description="Basic residues" evidence="1">
    <location>
        <begin position="142"/>
        <end position="157"/>
    </location>
</feature>
<protein>
    <submittedName>
        <fullName evidence="2">Uncharacterized protein</fullName>
    </submittedName>
</protein>
<accession>A0AA88JIM0</accession>
<feature type="region of interest" description="Disordered" evidence="1">
    <location>
        <begin position="42"/>
        <end position="165"/>
    </location>
</feature>
<feature type="compositionally biased region" description="Basic and acidic residues" evidence="1">
    <location>
        <begin position="42"/>
        <end position="54"/>
    </location>
</feature>
<name>A0AA88JIM0_FICCA</name>
<proteinExistence type="predicted"/>
<feature type="compositionally biased region" description="Basic and acidic residues" evidence="1">
    <location>
        <begin position="67"/>
        <end position="80"/>
    </location>
</feature>
<gene>
    <name evidence="2" type="ORF">TIFTF001_052268</name>
</gene>
<comment type="caution">
    <text evidence="2">The sequence shown here is derived from an EMBL/GenBank/DDBJ whole genome shotgun (WGS) entry which is preliminary data.</text>
</comment>
<dbReference type="AlphaFoldDB" id="A0AA88JIM0"/>
<reference evidence="2" key="1">
    <citation type="submission" date="2023-07" db="EMBL/GenBank/DDBJ databases">
        <title>draft genome sequence of fig (Ficus carica).</title>
        <authorList>
            <person name="Takahashi T."/>
            <person name="Nishimura K."/>
        </authorList>
    </citation>
    <scope>NUCLEOTIDE SEQUENCE</scope>
</reference>
<organism evidence="2 3">
    <name type="scientific">Ficus carica</name>
    <name type="common">Common fig</name>
    <dbReference type="NCBI Taxonomy" id="3494"/>
    <lineage>
        <taxon>Eukaryota</taxon>
        <taxon>Viridiplantae</taxon>
        <taxon>Streptophyta</taxon>
        <taxon>Embryophyta</taxon>
        <taxon>Tracheophyta</taxon>
        <taxon>Spermatophyta</taxon>
        <taxon>Magnoliopsida</taxon>
        <taxon>eudicotyledons</taxon>
        <taxon>Gunneridae</taxon>
        <taxon>Pentapetalae</taxon>
        <taxon>rosids</taxon>
        <taxon>fabids</taxon>
        <taxon>Rosales</taxon>
        <taxon>Moraceae</taxon>
        <taxon>Ficeae</taxon>
        <taxon>Ficus</taxon>
    </lineage>
</organism>
<keyword evidence="3" id="KW-1185">Reference proteome</keyword>
<evidence type="ECO:0000256" key="1">
    <source>
        <dbReference type="SAM" id="MobiDB-lite"/>
    </source>
</evidence>
<evidence type="ECO:0000313" key="2">
    <source>
        <dbReference type="EMBL" id="GMN73911.1"/>
    </source>
</evidence>
<dbReference type="Proteomes" id="UP001187192">
    <property type="component" value="Unassembled WGS sequence"/>
</dbReference>
<feature type="compositionally biased region" description="Polar residues" evidence="1">
    <location>
        <begin position="90"/>
        <end position="101"/>
    </location>
</feature>
<evidence type="ECO:0000313" key="3">
    <source>
        <dbReference type="Proteomes" id="UP001187192"/>
    </source>
</evidence>